<dbReference type="InterPro" id="IPR025705">
    <property type="entry name" value="Beta_hexosaminidase_sua/sub"/>
</dbReference>
<evidence type="ECO:0000256" key="1">
    <source>
        <dbReference type="ARBA" id="ARBA00006285"/>
    </source>
</evidence>
<evidence type="ECO:0000313" key="6">
    <source>
        <dbReference type="EMBL" id="MDI4648591.1"/>
    </source>
</evidence>
<dbReference type="Pfam" id="PF00728">
    <property type="entry name" value="Glyco_hydro_20"/>
    <property type="match status" value="1"/>
</dbReference>
<keyword evidence="7" id="KW-1185">Reference proteome</keyword>
<dbReference type="InterPro" id="IPR015882">
    <property type="entry name" value="HEX_bac_N"/>
</dbReference>
<accession>A0ABT6TP14</accession>
<dbReference type="PANTHER" id="PTHR21040">
    <property type="entry name" value="BCDNA.GH04120"/>
    <property type="match status" value="1"/>
</dbReference>
<sequence length="615" mass="69209">MKLDLIPQPQYARLLPEDGDDVSSPLPAHLAGMRVKLLMPRSDDRLLRLARELFGDAHVALGTSPEAYALLSEDLPVRRQAAERLAGRHDGYVLRIGDGGLSLHAQEASGLYYGLKTLLQLMRRYDPLPAVEIADWADLPLRSDYLDLRTVYPAFPNLLSYIAEMSDYKINTLVVEYEDKLPFRQHAFLRHPDLSMTEAEHALLLRTCSDHFIEVIPKQQSFGHLEFILKHPAYIPLRETPDSVGELCPHRQGAFEMMAGILEDVAALHPDSRYLHMGCDEVWSLGECADCRASGLTREASFIAFVNRLSARVRELGKRPMIWHDMLMHASHEELSALDPEVTVVVWIYGGHRLKRDALDMIGKLRRAGLSVIGASSVRCWDDEGDQNYPVIRNRVANILRWTELAESEQLPGVIATNWSAPFALGSPYGLFETSRYPAFFSADQSWNRRADPETYLARFLSQYHGMDDASAAADGYEIADYYQLVPELLPDIALNRPVAELIAAMIQFEIPAKRRLPLYTFLFRGELYPGEEVMTSLRDKHRTGYAALEAAKTAMRVAIEPLLPPDMAELFIASRFYRFGLYEAKLQAIASAAAARAAAGEKRSTDEEEEGRHA</sequence>
<dbReference type="Pfam" id="PF02838">
    <property type="entry name" value="Glyco_hydro_20b"/>
    <property type="match status" value="1"/>
</dbReference>
<dbReference type="PRINTS" id="PR00738">
    <property type="entry name" value="GLHYDRLASE20"/>
</dbReference>
<dbReference type="PANTHER" id="PTHR21040:SF8">
    <property type="entry name" value="BCDNA.GH04120"/>
    <property type="match status" value="1"/>
</dbReference>
<keyword evidence="2" id="KW-0378">Hydrolase</keyword>
<name>A0ABT6TP14_9BACL</name>
<dbReference type="InterPro" id="IPR017853">
    <property type="entry name" value="GH"/>
</dbReference>
<dbReference type="InterPro" id="IPR038901">
    <property type="entry name" value="HEXDC-like"/>
</dbReference>
<dbReference type="RefSeq" id="WP_282911292.1">
    <property type="nucleotide sequence ID" value="NZ_JAGRPV010000001.1"/>
</dbReference>
<comment type="caution">
    <text evidence="6">The sequence shown here is derived from an EMBL/GenBank/DDBJ whole genome shotgun (WGS) entry which is preliminary data.</text>
</comment>
<comment type="similarity">
    <text evidence="1">Belongs to the glycosyl hydrolase 20 family.</text>
</comment>
<evidence type="ECO:0000259" key="5">
    <source>
        <dbReference type="Pfam" id="PF02838"/>
    </source>
</evidence>
<dbReference type="SUPFAM" id="SSF55545">
    <property type="entry name" value="beta-N-acetylhexosaminidase-like domain"/>
    <property type="match status" value="1"/>
</dbReference>
<evidence type="ECO:0000259" key="4">
    <source>
        <dbReference type="Pfam" id="PF00728"/>
    </source>
</evidence>
<dbReference type="InterPro" id="IPR015883">
    <property type="entry name" value="Glyco_hydro_20_cat"/>
</dbReference>
<reference evidence="6" key="1">
    <citation type="submission" date="2023-04" db="EMBL/GenBank/DDBJ databases">
        <title>Comparative genomic analysis of Cohnella hashimotonis sp. nov., isolated from the International Space Station.</title>
        <authorList>
            <person name="Venkateswaran K."/>
            <person name="Simpson A."/>
        </authorList>
    </citation>
    <scope>NUCLEOTIDE SEQUENCE</scope>
    <source>
        <strain evidence="6">F6_2S_P_1</strain>
    </source>
</reference>
<evidence type="ECO:0000256" key="2">
    <source>
        <dbReference type="ARBA" id="ARBA00022801"/>
    </source>
</evidence>
<dbReference type="Proteomes" id="UP001161691">
    <property type="component" value="Unassembled WGS sequence"/>
</dbReference>
<evidence type="ECO:0000313" key="7">
    <source>
        <dbReference type="Proteomes" id="UP001161691"/>
    </source>
</evidence>
<feature type="domain" description="Glycoside hydrolase family 20 catalytic" evidence="4">
    <location>
        <begin position="209"/>
        <end position="377"/>
    </location>
</feature>
<gene>
    <name evidence="6" type="ORF">KB449_26795</name>
</gene>
<dbReference type="InterPro" id="IPR029018">
    <property type="entry name" value="Hex-like_dom2"/>
</dbReference>
<organism evidence="6 7">
    <name type="scientific">Cohnella hashimotonis</name>
    <dbReference type="NCBI Taxonomy" id="2826895"/>
    <lineage>
        <taxon>Bacteria</taxon>
        <taxon>Bacillati</taxon>
        <taxon>Bacillota</taxon>
        <taxon>Bacilli</taxon>
        <taxon>Bacillales</taxon>
        <taxon>Paenibacillaceae</taxon>
        <taxon>Cohnella</taxon>
    </lineage>
</organism>
<protein>
    <submittedName>
        <fullName evidence="6">Family 20 glycosylhydrolase</fullName>
    </submittedName>
</protein>
<proteinExistence type="inferred from homology"/>
<feature type="domain" description="Beta-hexosaminidase bacterial type N-terminal" evidence="5">
    <location>
        <begin position="34"/>
        <end position="136"/>
    </location>
</feature>
<dbReference type="Gene3D" id="3.20.20.80">
    <property type="entry name" value="Glycosidases"/>
    <property type="match status" value="1"/>
</dbReference>
<dbReference type="Gene3D" id="3.30.379.10">
    <property type="entry name" value="Chitobiase/beta-hexosaminidase domain 2-like"/>
    <property type="match status" value="1"/>
</dbReference>
<keyword evidence="3" id="KW-0326">Glycosidase</keyword>
<dbReference type="SUPFAM" id="SSF51445">
    <property type="entry name" value="(Trans)glycosidases"/>
    <property type="match status" value="1"/>
</dbReference>
<dbReference type="EMBL" id="JAGRPV010000001">
    <property type="protein sequence ID" value="MDI4648591.1"/>
    <property type="molecule type" value="Genomic_DNA"/>
</dbReference>
<evidence type="ECO:0000256" key="3">
    <source>
        <dbReference type="ARBA" id="ARBA00023295"/>
    </source>
</evidence>